<accession>A0ACC1HPF1</accession>
<sequence length="100" mass="11223">MEEPLFGGISRRDLMMERAVSGVVLTTACITVLMSLIKGFVSSYVHILLGLVIAIFTYCEILLVKWYRIGDLEPKFKYMIAALAVGIVSLCLVANLYFWL</sequence>
<gene>
    <name evidence="1" type="ORF">EV182_006783</name>
</gene>
<evidence type="ECO:0000313" key="1">
    <source>
        <dbReference type="EMBL" id="KAJ1677142.1"/>
    </source>
</evidence>
<comment type="caution">
    <text evidence="1">The sequence shown here is derived from an EMBL/GenBank/DDBJ whole genome shotgun (WGS) entry which is preliminary data.</text>
</comment>
<protein>
    <submittedName>
        <fullName evidence="1">Uncharacterized protein</fullName>
    </submittedName>
</protein>
<keyword evidence="2" id="KW-1185">Reference proteome</keyword>
<evidence type="ECO:0000313" key="2">
    <source>
        <dbReference type="Proteomes" id="UP001145114"/>
    </source>
</evidence>
<dbReference type="EMBL" id="JAMZIH010002911">
    <property type="protein sequence ID" value="KAJ1677142.1"/>
    <property type="molecule type" value="Genomic_DNA"/>
</dbReference>
<reference evidence="1" key="1">
    <citation type="submission" date="2022-06" db="EMBL/GenBank/DDBJ databases">
        <title>Phylogenomic reconstructions and comparative analyses of Kickxellomycotina fungi.</title>
        <authorList>
            <person name="Reynolds N.K."/>
            <person name="Stajich J.E."/>
            <person name="Barry K."/>
            <person name="Grigoriev I.V."/>
            <person name="Crous P."/>
            <person name="Smith M.E."/>
        </authorList>
    </citation>
    <scope>NUCLEOTIDE SEQUENCE</scope>
    <source>
        <strain evidence="1">RSA 2271</strain>
    </source>
</reference>
<name>A0ACC1HPF1_9FUNG</name>
<proteinExistence type="predicted"/>
<organism evidence="1 2">
    <name type="scientific">Spiromyces aspiralis</name>
    <dbReference type="NCBI Taxonomy" id="68401"/>
    <lineage>
        <taxon>Eukaryota</taxon>
        <taxon>Fungi</taxon>
        <taxon>Fungi incertae sedis</taxon>
        <taxon>Zoopagomycota</taxon>
        <taxon>Kickxellomycotina</taxon>
        <taxon>Kickxellomycetes</taxon>
        <taxon>Kickxellales</taxon>
        <taxon>Kickxellaceae</taxon>
        <taxon>Spiromyces</taxon>
    </lineage>
</organism>
<dbReference type="Proteomes" id="UP001145114">
    <property type="component" value="Unassembled WGS sequence"/>
</dbReference>